<gene>
    <name evidence="2" type="ORF">SAMN05192565_11576</name>
</gene>
<evidence type="ECO:0008006" key="4">
    <source>
        <dbReference type="Google" id="ProtNLM"/>
    </source>
</evidence>
<feature type="chain" id="PRO_5011652784" description="Lysozyme inhibitor LprI N-terminal domain-containing protein" evidence="1">
    <location>
        <begin position="23"/>
        <end position="113"/>
    </location>
</feature>
<reference evidence="3" key="1">
    <citation type="submission" date="2016-10" db="EMBL/GenBank/DDBJ databases">
        <authorList>
            <person name="Varghese N."/>
            <person name="Submissions S."/>
        </authorList>
    </citation>
    <scope>NUCLEOTIDE SEQUENCE [LARGE SCALE GENOMIC DNA]</scope>
    <source>
        <strain evidence="3">Gh-105</strain>
    </source>
</reference>
<feature type="signal peptide" evidence="1">
    <location>
        <begin position="1"/>
        <end position="22"/>
    </location>
</feature>
<sequence>MRIPARLVLILALCVPSGAAMAGADVPALERAWTSCVRTAFAEQPSFQGKAGSQRNALDACKEHEDAYVAALMAERGTGRRDRTITARAREWAASMAAYVVDPVSSWIAMLRR</sequence>
<organism evidence="2 3">
    <name type="scientific">Methylobacterium gossipiicola</name>
    <dbReference type="NCBI Taxonomy" id="582675"/>
    <lineage>
        <taxon>Bacteria</taxon>
        <taxon>Pseudomonadati</taxon>
        <taxon>Pseudomonadota</taxon>
        <taxon>Alphaproteobacteria</taxon>
        <taxon>Hyphomicrobiales</taxon>
        <taxon>Methylobacteriaceae</taxon>
        <taxon>Methylobacterium</taxon>
    </lineage>
</organism>
<evidence type="ECO:0000256" key="1">
    <source>
        <dbReference type="SAM" id="SignalP"/>
    </source>
</evidence>
<dbReference type="AlphaFoldDB" id="A0A1I2VIW7"/>
<proteinExistence type="predicted"/>
<dbReference type="Proteomes" id="UP000199229">
    <property type="component" value="Unassembled WGS sequence"/>
</dbReference>
<keyword evidence="3" id="KW-1185">Reference proteome</keyword>
<evidence type="ECO:0000313" key="3">
    <source>
        <dbReference type="Proteomes" id="UP000199229"/>
    </source>
</evidence>
<keyword evidence="1" id="KW-0732">Signal</keyword>
<name>A0A1I2VIW7_9HYPH</name>
<dbReference type="RefSeq" id="WP_091972725.1">
    <property type="nucleotide sequence ID" value="NZ_FOPM01000015.1"/>
</dbReference>
<dbReference type="OrthoDB" id="8003377at2"/>
<protein>
    <recommendedName>
        <fullName evidence="4">Lysozyme inhibitor LprI N-terminal domain-containing protein</fullName>
    </recommendedName>
</protein>
<dbReference type="EMBL" id="FOPM01000015">
    <property type="protein sequence ID" value="SFG89275.1"/>
    <property type="molecule type" value="Genomic_DNA"/>
</dbReference>
<evidence type="ECO:0000313" key="2">
    <source>
        <dbReference type="EMBL" id="SFG89275.1"/>
    </source>
</evidence>
<accession>A0A1I2VIW7</accession>